<protein>
    <submittedName>
        <fullName evidence="2">Uncharacterized protein</fullName>
    </submittedName>
</protein>
<organism evidence="2 3">
    <name type="scientific">Burkholderia multivorans CGD2</name>
    <dbReference type="NCBI Taxonomy" id="513052"/>
    <lineage>
        <taxon>Bacteria</taxon>
        <taxon>Pseudomonadati</taxon>
        <taxon>Pseudomonadota</taxon>
        <taxon>Betaproteobacteria</taxon>
        <taxon>Burkholderiales</taxon>
        <taxon>Burkholderiaceae</taxon>
        <taxon>Burkholderia</taxon>
        <taxon>Burkholderia cepacia complex</taxon>
    </lineage>
</organism>
<dbReference type="AlphaFoldDB" id="B9BH39"/>
<accession>B9BH39</accession>
<evidence type="ECO:0000313" key="3">
    <source>
        <dbReference type="Proteomes" id="UP000004535"/>
    </source>
</evidence>
<name>B9BH39_9BURK</name>
<dbReference type="EMBL" id="ACFC01000001">
    <property type="protein sequence ID" value="EEE09103.1"/>
    <property type="molecule type" value="Genomic_DNA"/>
</dbReference>
<reference evidence="2 3" key="1">
    <citation type="journal article" date="2012" name="J. Bacteriol.">
        <title>Draft Genome Sequence Determination for Cystic Fibrosis and Chronic Granulomatous Disease Burkholderia multivorans Isolates.</title>
        <authorList>
            <person name="Varga J.J."/>
            <person name="Losada L."/>
            <person name="Zelazny A.M."/>
            <person name="Brinkac L."/>
            <person name="Harkins D."/>
            <person name="Radune D."/>
            <person name="Hostetler J."/>
            <person name="Sampaio E.P."/>
            <person name="Ronning C.M."/>
            <person name="Nierman W.C."/>
            <person name="Greenberg D.E."/>
            <person name="Holland S.M."/>
            <person name="Goldberg J.B."/>
        </authorList>
    </citation>
    <scope>NUCLEOTIDE SEQUENCE [LARGE SCALE GENOMIC DNA]</scope>
    <source>
        <strain evidence="2 3">CGD2</strain>
    </source>
</reference>
<gene>
    <name evidence="2" type="ORF">BURMUCGD2_4475</name>
</gene>
<feature type="region of interest" description="Disordered" evidence="1">
    <location>
        <begin position="1"/>
        <end position="92"/>
    </location>
</feature>
<feature type="compositionally biased region" description="Basic and acidic residues" evidence="1">
    <location>
        <begin position="71"/>
        <end position="85"/>
    </location>
</feature>
<feature type="compositionally biased region" description="Basic residues" evidence="1">
    <location>
        <begin position="60"/>
        <end position="70"/>
    </location>
</feature>
<comment type="caution">
    <text evidence="2">The sequence shown here is derived from an EMBL/GenBank/DDBJ whole genome shotgun (WGS) entry which is preliminary data.</text>
</comment>
<feature type="compositionally biased region" description="Basic and acidic residues" evidence="1">
    <location>
        <begin position="1"/>
        <end position="21"/>
    </location>
</feature>
<proteinExistence type="predicted"/>
<evidence type="ECO:0000256" key="1">
    <source>
        <dbReference type="SAM" id="MobiDB-lite"/>
    </source>
</evidence>
<sequence>MRVHADPAKQSFHARERHADQLSRAALGRARDDRREHRPHGPIGARRAAVGAARGEPRQLPHRGRARQRQVGRDQIGEQRFEQVRTRGRQQPRTTAQLAAAVARDDVHRVVVIERVAIDSFVRGRQRPAKLLDEDAVPIARELRRLGDRQLPSLVNEGLHGCPRMCFGMRALQRASRGGGNW</sequence>
<dbReference type="Proteomes" id="UP000004535">
    <property type="component" value="Unassembled WGS sequence"/>
</dbReference>
<feature type="compositionally biased region" description="Low complexity" evidence="1">
    <location>
        <begin position="44"/>
        <end position="54"/>
    </location>
</feature>
<evidence type="ECO:0000313" key="2">
    <source>
        <dbReference type="EMBL" id="EEE09103.1"/>
    </source>
</evidence>